<gene>
    <name evidence="2" type="ORF">DDQ68_05335</name>
</gene>
<dbReference type="RefSeq" id="WP_109655384.1">
    <property type="nucleotide sequence ID" value="NZ_CP029145.1"/>
</dbReference>
<dbReference type="Pfam" id="PF10099">
    <property type="entry name" value="RskA_C"/>
    <property type="match status" value="1"/>
</dbReference>
<dbReference type="GO" id="GO:0005886">
    <property type="term" value="C:plasma membrane"/>
    <property type="evidence" value="ECO:0007669"/>
    <property type="project" value="InterPro"/>
</dbReference>
<dbReference type="AlphaFoldDB" id="A0A2Z3GMU9"/>
<dbReference type="KEGG" id="hnv:DDQ68_05335"/>
<dbReference type="PANTHER" id="PTHR37461:SF1">
    <property type="entry name" value="ANTI-SIGMA-K FACTOR RSKA"/>
    <property type="match status" value="1"/>
</dbReference>
<dbReference type="EMBL" id="CP029145">
    <property type="protein sequence ID" value="AWM32265.1"/>
    <property type="molecule type" value="Genomic_DNA"/>
</dbReference>
<dbReference type="InterPro" id="IPR018764">
    <property type="entry name" value="RskA_C"/>
</dbReference>
<reference evidence="3" key="1">
    <citation type="submission" date="2018-04" db="EMBL/GenBank/DDBJ databases">
        <title>Complete genome of Antarctic heterotrophic bacterium Hymenobacter nivis.</title>
        <authorList>
            <person name="Terashima M."/>
        </authorList>
    </citation>
    <scope>NUCLEOTIDE SEQUENCE [LARGE SCALE GENOMIC DNA]</scope>
    <source>
        <strain evidence="3">NBRC 111535</strain>
    </source>
</reference>
<evidence type="ECO:0000313" key="2">
    <source>
        <dbReference type="EMBL" id="AWM32265.1"/>
    </source>
</evidence>
<evidence type="ECO:0000259" key="1">
    <source>
        <dbReference type="Pfam" id="PF10099"/>
    </source>
</evidence>
<dbReference type="InterPro" id="IPR051474">
    <property type="entry name" value="Anti-sigma-K/W_factor"/>
</dbReference>
<keyword evidence="3" id="KW-1185">Reference proteome</keyword>
<feature type="domain" description="Anti-sigma K factor RskA C-terminal" evidence="1">
    <location>
        <begin position="150"/>
        <end position="310"/>
    </location>
</feature>
<name>A0A2Z3GMU9_9BACT</name>
<dbReference type="Proteomes" id="UP000245999">
    <property type="component" value="Chromosome"/>
</dbReference>
<accession>A0A2Z3GMU9</accession>
<dbReference type="GO" id="GO:0016989">
    <property type="term" value="F:sigma factor antagonist activity"/>
    <property type="evidence" value="ECO:0007669"/>
    <property type="project" value="TreeGrafter"/>
</dbReference>
<sequence length="316" mass="33142">MEDPQAYTESGILEQYILGLLTPAERATVEAEATRHPLVAQELAAGQRALEYYAEAQSRELPAAMRSRVLNKVLAQITPAEVPAEVPAEAPVEAPVAVAAPVAAGAPAPAASLRADVDALARPQPAAEPGVRPITSAAAPAAFRRGLAIAASVALLLSLIGNGYLYQQWQGADTALVALQETQNRLAANTLVVEKKLGEVREQNTVLRDAGFHFVALVGTPDAPKDRARVLFNAKTSRVYVDVQNLPAAPAGRQYQLWALNNGKPVDAGVLTPAAATGDRLERMKDIASAQAFAVTLEPLGGSATPTMPIRAMGTI</sequence>
<dbReference type="GO" id="GO:0006417">
    <property type="term" value="P:regulation of translation"/>
    <property type="evidence" value="ECO:0007669"/>
    <property type="project" value="TreeGrafter"/>
</dbReference>
<dbReference type="PANTHER" id="PTHR37461">
    <property type="entry name" value="ANTI-SIGMA-K FACTOR RSKA"/>
    <property type="match status" value="1"/>
</dbReference>
<dbReference type="OrthoDB" id="1420916at2"/>
<evidence type="ECO:0000313" key="3">
    <source>
        <dbReference type="Proteomes" id="UP000245999"/>
    </source>
</evidence>
<protein>
    <recommendedName>
        <fullName evidence="1">Anti-sigma K factor RskA C-terminal domain-containing protein</fullName>
    </recommendedName>
</protein>
<organism evidence="2 3">
    <name type="scientific">Hymenobacter nivis</name>
    <dbReference type="NCBI Taxonomy" id="1850093"/>
    <lineage>
        <taxon>Bacteria</taxon>
        <taxon>Pseudomonadati</taxon>
        <taxon>Bacteroidota</taxon>
        <taxon>Cytophagia</taxon>
        <taxon>Cytophagales</taxon>
        <taxon>Hymenobacteraceae</taxon>
        <taxon>Hymenobacter</taxon>
    </lineage>
</organism>
<proteinExistence type="predicted"/>